<name>A0A9E6XU89_9ACTN</name>
<evidence type="ECO:0000313" key="2">
    <source>
        <dbReference type="Proteomes" id="UP001162834"/>
    </source>
</evidence>
<gene>
    <name evidence="1" type="ORF">DSM104329_00226</name>
</gene>
<protein>
    <submittedName>
        <fullName evidence="1">Uncharacterized protein</fullName>
    </submittedName>
</protein>
<organism evidence="1 2">
    <name type="scientific">Capillimicrobium parvum</name>
    <dbReference type="NCBI Taxonomy" id="2884022"/>
    <lineage>
        <taxon>Bacteria</taxon>
        <taxon>Bacillati</taxon>
        <taxon>Actinomycetota</taxon>
        <taxon>Thermoleophilia</taxon>
        <taxon>Solirubrobacterales</taxon>
        <taxon>Capillimicrobiaceae</taxon>
        <taxon>Capillimicrobium</taxon>
    </lineage>
</organism>
<dbReference type="Proteomes" id="UP001162834">
    <property type="component" value="Chromosome"/>
</dbReference>
<accession>A0A9E6XU89</accession>
<keyword evidence="2" id="KW-1185">Reference proteome</keyword>
<dbReference type="KEGG" id="sbae:DSM104329_00226"/>
<proteinExistence type="predicted"/>
<sequence length="82" mass="8143">MCARCGGLAFDAEPAAGGTLESATTAAGGPDGEAVTLGTVRTNAGPVVVARVIGARPGSEVALRLRDGALEAWRPRRARAAA</sequence>
<reference evidence="1" key="1">
    <citation type="journal article" date="2022" name="Int. J. Syst. Evol. Microbiol.">
        <title>Pseudomonas aegrilactucae sp. nov. and Pseudomonas morbosilactucae sp. nov., pathogens causing bacterial rot of lettuce in Japan.</title>
        <authorList>
            <person name="Sawada H."/>
            <person name="Fujikawa T."/>
            <person name="Satou M."/>
        </authorList>
    </citation>
    <scope>NUCLEOTIDE SEQUENCE</scope>
    <source>
        <strain evidence="1">0166_1</strain>
    </source>
</reference>
<dbReference type="AlphaFoldDB" id="A0A9E6XU89"/>
<evidence type="ECO:0000313" key="1">
    <source>
        <dbReference type="EMBL" id="UGS33861.1"/>
    </source>
</evidence>
<dbReference type="EMBL" id="CP087164">
    <property type="protein sequence ID" value="UGS33861.1"/>
    <property type="molecule type" value="Genomic_DNA"/>
</dbReference>